<feature type="short sequence motif" description="'KMSKS' region" evidence="9">
    <location>
        <begin position="585"/>
        <end position="589"/>
    </location>
</feature>
<dbReference type="Gene3D" id="3.10.20.590">
    <property type="match status" value="1"/>
</dbReference>
<evidence type="ECO:0000259" key="13">
    <source>
        <dbReference type="Pfam" id="PF09334"/>
    </source>
</evidence>
<keyword evidence="5 9" id="KW-0067">ATP-binding</keyword>
<dbReference type="PRINTS" id="PR00985">
    <property type="entry name" value="TRNASYNTHLEU"/>
</dbReference>
<comment type="subcellular location">
    <subcellularLocation>
        <location evidence="9">Cytoplasm</location>
    </subcellularLocation>
</comment>
<dbReference type="EC" id="6.1.1.4" evidence="9"/>
<dbReference type="STRING" id="589865.DaAHT2_0472"/>
<evidence type="ECO:0000256" key="4">
    <source>
        <dbReference type="ARBA" id="ARBA00022741"/>
    </source>
</evidence>
<protein>
    <recommendedName>
        <fullName evidence="9">Leucine--tRNA ligase</fullName>
        <ecNumber evidence="9">6.1.1.4</ecNumber>
    </recommendedName>
    <alternativeName>
        <fullName evidence="9">Leucyl-tRNA synthetase</fullName>
        <shortName evidence="9">LeuRS</shortName>
    </alternativeName>
</protein>
<keyword evidence="6 9" id="KW-0648">Protein biosynthesis</keyword>
<dbReference type="Gene3D" id="1.10.730.10">
    <property type="entry name" value="Isoleucyl-tRNA Synthetase, Domain 1"/>
    <property type="match status" value="2"/>
</dbReference>
<gene>
    <name evidence="9" type="primary">leuS</name>
    <name evidence="15" type="ordered locus">DaAHT2_0472</name>
</gene>
<evidence type="ECO:0000256" key="6">
    <source>
        <dbReference type="ARBA" id="ARBA00022917"/>
    </source>
</evidence>
<accession>D6Z021</accession>
<dbReference type="GO" id="GO:0002161">
    <property type="term" value="F:aminoacyl-tRNA deacylase activity"/>
    <property type="evidence" value="ECO:0007669"/>
    <property type="project" value="InterPro"/>
</dbReference>
<keyword evidence="4 9" id="KW-0547">Nucleotide-binding</keyword>
<evidence type="ECO:0000256" key="9">
    <source>
        <dbReference type="HAMAP-Rule" id="MF_00049"/>
    </source>
</evidence>
<evidence type="ECO:0000313" key="16">
    <source>
        <dbReference type="Proteomes" id="UP000001508"/>
    </source>
</evidence>
<dbReference type="Gene3D" id="3.40.50.620">
    <property type="entry name" value="HUPs"/>
    <property type="match status" value="2"/>
</dbReference>
<dbReference type="FunFam" id="3.40.50.620:FF:000003">
    <property type="entry name" value="Leucine--tRNA ligase"/>
    <property type="match status" value="1"/>
</dbReference>
<dbReference type="InterPro" id="IPR002300">
    <property type="entry name" value="aa-tRNA-synth_Ia"/>
</dbReference>
<dbReference type="AlphaFoldDB" id="D6Z021"/>
<evidence type="ECO:0000256" key="1">
    <source>
        <dbReference type="ARBA" id="ARBA00005594"/>
    </source>
</evidence>
<dbReference type="FunFam" id="1.10.730.10:FF:000011">
    <property type="entry name" value="Leucine--tRNA ligase chloroplastic/mitochondrial"/>
    <property type="match status" value="1"/>
</dbReference>
<dbReference type="FunFam" id="3.40.50.620:FF:000056">
    <property type="entry name" value="Leucine--tRNA ligase"/>
    <property type="match status" value="1"/>
</dbReference>
<dbReference type="GO" id="GO:0005829">
    <property type="term" value="C:cytosol"/>
    <property type="evidence" value="ECO:0007669"/>
    <property type="project" value="TreeGrafter"/>
</dbReference>
<organism evidence="15 16">
    <name type="scientific">Desulfurivibrio alkaliphilus (strain DSM 19089 / UNIQEM U267 / AHT2)</name>
    <dbReference type="NCBI Taxonomy" id="589865"/>
    <lineage>
        <taxon>Bacteria</taxon>
        <taxon>Pseudomonadati</taxon>
        <taxon>Thermodesulfobacteriota</taxon>
        <taxon>Desulfobulbia</taxon>
        <taxon>Desulfobulbales</taxon>
        <taxon>Desulfobulbaceae</taxon>
        <taxon>Desulfurivibrio</taxon>
    </lineage>
</organism>
<feature type="domain" description="Leucyl-tRNA synthetase editing" evidence="14">
    <location>
        <begin position="224"/>
        <end position="410"/>
    </location>
</feature>
<feature type="short sequence motif" description="'HIGH' region" evidence="9">
    <location>
        <begin position="45"/>
        <end position="55"/>
    </location>
</feature>
<dbReference type="InterPro" id="IPR009008">
    <property type="entry name" value="Val/Leu/Ile-tRNA-synth_edit"/>
</dbReference>
<keyword evidence="7 9" id="KW-0030">Aminoacyl-tRNA synthetase</keyword>
<dbReference type="eggNOG" id="COG0495">
    <property type="taxonomic scope" value="Bacteria"/>
</dbReference>
<feature type="binding site" evidence="9">
    <location>
        <position position="588"/>
    </location>
    <ligand>
        <name>ATP</name>
        <dbReference type="ChEBI" id="CHEBI:30616"/>
    </ligand>
</feature>
<proteinExistence type="inferred from homology"/>
<evidence type="ECO:0000313" key="15">
    <source>
        <dbReference type="EMBL" id="ADH85178.1"/>
    </source>
</evidence>
<evidence type="ECO:0000259" key="11">
    <source>
        <dbReference type="Pfam" id="PF00133"/>
    </source>
</evidence>
<dbReference type="SUPFAM" id="SSF47323">
    <property type="entry name" value="Anticodon-binding domain of a subclass of class I aminoacyl-tRNA synthetases"/>
    <property type="match status" value="1"/>
</dbReference>
<dbReference type="GO" id="GO:0006429">
    <property type="term" value="P:leucyl-tRNA aminoacylation"/>
    <property type="evidence" value="ECO:0007669"/>
    <property type="project" value="UniProtKB-UniRule"/>
</dbReference>
<keyword evidence="3 9" id="KW-0436">Ligase</keyword>
<dbReference type="HOGENOM" id="CLU_004427_0_0_7"/>
<feature type="domain" description="Methionyl/Valyl/Leucyl/Isoleucyl-tRNA synthetase anticodon-binding" evidence="12">
    <location>
        <begin position="665"/>
        <end position="793"/>
    </location>
</feature>
<dbReference type="PANTHER" id="PTHR43740:SF2">
    <property type="entry name" value="LEUCINE--TRNA LIGASE, MITOCHONDRIAL"/>
    <property type="match status" value="1"/>
</dbReference>
<dbReference type="SUPFAM" id="SSF50677">
    <property type="entry name" value="ValRS/IleRS/LeuRS editing domain"/>
    <property type="match status" value="1"/>
</dbReference>
<evidence type="ECO:0000259" key="12">
    <source>
        <dbReference type="Pfam" id="PF08264"/>
    </source>
</evidence>
<name>D6Z021_DESAT</name>
<dbReference type="GO" id="GO:0004823">
    <property type="term" value="F:leucine-tRNA ligase activity"/>
    <property type="evidence" value="ECO:0007669"/>
    <property type="project" value="UniProtKB-UniRule"/>
</dbReference>
<dbReference type="InParanoid" id="D6Z021"/>
<dbReference type="PROSITE" id="PS00178">
    <property type="entry name" value="AA_TRNA_LIGASE_I"/>
    <property type="match status" value="1"/>
</dbReference>
<dbReference type="FunCoup" id="D6Z021">
    <property type="interactions" value="486"/>
</dbReference>
<dbReference type="KEGG" id="dak:DaAHT2_0472"/>
<dbReference type="Pfam" id="PF08264">
    <property type="entry name" value="Anticodon_1"/>
    <property type="match status" value="1"/>
</dbReference>
<dbReference type="InterPro" id="IPR001412">
    <property type="entry name" value="aa-tRNA-synth_I_CS"/>
</dbReference>
<dbReference type="InterPro" id="IPR009080">
    <property type="entry name" value="tRNAsynth_Ia_anticodon-bd"/>
</dbReference>
<feature type="domain" description="Aminoacyl-tRNA synthetase class Ia" evidence="11">
    <location>
        <begin position="424"/>
        <end position="624"/>
    </location>
</feature>
<evidence type="ECO:0000256" key="2">
    <source>
        <dbReference type="ARBA" id="ARBA00022490"/>
    </source>
</evidence>
<sequence>MSTPQNRYDFAVIEEKWRDRWLAGKTWQVEADGSRKKYYVLEMFPYPSGRIHMGHVRNYTIGDVVARYRRMCGDNVIHPMGWDAFGMPAENAAIKHGTHPAKWTFENIDYMRGQLQRLGLSYDWDRELATCDPKYYRWEQLFFLKMLNKGLAYRKLTTVNWCETCQTVLANEQVINGACWRCDQAVTPRQMQGWFLKITAYAEELLAGCDRLPGWPEKVLTMQRNWIGKSTGAELEFSIEGSDDKLTIFTTRPDTVFGATFMSVAPEHPLVAELSRGSERETEINDFVQRTQAARRRLAAGEEPPKEGIFTGGYCLNPFTGARLPIYAANFVLMEYGTGAVMAVPAHDQRDFEFARQYDLPVVPVVHPDGEKLDGATMTAAHEGPGVLADSGDFSGLDHEAAKAAITARAEELGVGRSRITYRLRDWGISRQRYWGAPIPIIHCEKCGVQPVPEEQLPVVLPTDVNFDQAGKSPLHILESFINTACPACGGAARRETDTMDTFMESSWYFARYTCPDSHDAPLHKPAADYWLPVDQYIGGVEHAILHLLYSRFFTKVLRDLGYLSIDEPFTNLLTQGMVIKDGAKMSKSKGNVVDPNELIEQYGADTVRLFSLFAAPPERDLEWNHQGVEGAFRFLSRIHRFVLDNREMLRAAGEELPADLGEADRTLHRKTHQTIRKVSQDIDNSFQFNTAISAVMELSNTLFSLNAAQADKQPQPAVNRQAVQTMLTLLFPMVPHLCAELWEELGQAEALDRQGWPQFDPEAAKEEEITVVVQVRGKVRGRLQVTPGTPEEQLKEMALADDKVQSFVGDTPVRKIIVVPDKLVNIVI</sequence>
<dbReference type="InterPro" id="IPR025709">
    <property type="entry name" value="Leu_tRNA-synth_edit"/>
</dbReference>
<evidence type="ECO:0000256" key="5">
    <source>
        <dbReference type="ARBA" id="ARBA00022840"/>
    </source>
</evidence>
<keyword evidence="2 9" id="KW-0963">Cytoplasm</keyword>
<dbReference type="OrthoDB" id="9810365at2"/>
<dbReference type="SUPFAM" id="SSF52374">
    <property type="entry name" value="Nucleotidylyl transferase"/>
    <property type="match status" value="1"/>
</dbReference>
<feature type="domain" description="Methionyl/Leucyl tRNA synthetase" evidence="13">
    <location>
        <begin position="40"/>
        <end position="184"/>
    </location>
</feature>
<comment type="similarity">
    <text evidence="1 9 10">Belongs to the class-I aminoacyl-tRNA synthetase family.</text>
</comment>
<dbReference type="HAMAP" id="MF_00049_B">
    <property type="entry name" value="Leu_tRNA_synth_B"/>
    <property type="match status" value="1"/>
</dbReference>
<dbReference type="Pfam" id="PF00133">
    <property type="entry name" value="tRNA-synt_1"/>
    <property type="match status" value="1"/>
</dbReference>
<dbReference type="InterPro" id="IPR013155">
    <property type="entry name" value="M/V/L/I-tRNA-synth_anticd-bd"/>
</dbReference>
<reference evidence="16" key="1">
    <citation type="submission" date="2010-02" db="EMBL/GenBank/DDBJ databases">
        <title>Complete sequence of Desulfurivibrio alkaliphilus AHT2.</title>
        <authorList>
            <consortium name="US DOE Joint Genome Institute"/>
            <person name="Pitluck S."/>
            <person name="Chertkov O."/>
            <person name="Detter J.C."/>
            <person name="Han C."/>
            <person name="Tapia R."/>
            <person name="Larimer F."/>
            <person name="Land M."/>
            <person name="Hauser L."/>
            <person name="Kyrpides N."/>
            <person name="Mikhailova N."/>
            <person name="Sorokin D.Y."/>
            <person name="Muyzer G."/>
            <person name="Woyke T."/>
        </authorList>
    </citation>
    <scope>NUCLEOTIDE SEQUENCE [LARGE SCALE GENOMIC DNA]</scope>
    <source>
        <strain evidence="16">DSM 19089 / UNIQEM U267 / AHT2</strain>
    </source>
</reference>
<evidence type="ECO:0000256" key="10">
    <source>
        <dbReference type="RuleBase" id="RU363035"/>
    </source>
</evidence>
<dbReference type="InterPro" id="IPR015413">
    <property type="entry name" value="Methionyl/Leucyl_tRNA_Synth"/>
</dbReference>
<comment type="catalytic activity">
    <reaction evidence="8 9">
        <text>tRNA(Leu) + L-leucine + ATP = L-leucyl-tRNA(Leu) + AMP + diphosphate</text>
        <dbReference type="Rhea" id="RHEA:11688"/>
        <dbReference type="Rhea" id="RHEA-COMP:9613"/>
        <dbReference type="Rhea" id="RHEA-COMP:9622"/>
        <dbReference type="ChEBI" id="CHEBI:30616"/>
        <dbReference type="ChEBI" id="CHEBI:33019"/>
        <dbReference type="ChEBI" id="CHEBI:57427"/>
        <dbReference type="ChEBI" id="CHEBI:78442"/>
        <dbReference type="ChEBI" id="CHEBI:78494"/>
        <dbReference type="ChEBI" id="CHEBI:456215"/>
        <dbReference type="EC" id="6.1.1.4"/>
    </reaction>
</comment>
<dbReference type="InterPro" id="IPR014729">
    <property type="entry name" value="Rossmann-like_a/b/a_fold"/>
</dbReference>
<dbReference type="Pfam" id="PF13603">
    <property type="entry name" value="tRNA-synt_1_2"/>
    <property type="match status" value="1"/>
</dbReference>
<dbReference type="CDD" id="cd00812">
    <property type="entry name" value="LeuRS_core"/>
    <property type="match status" value="1"/>
</dbReference>
<evidence type="ECO:0000256" key="3">
    <source>
        <dbReference type="ARBA" id="ARBA00022598"/>
    </source>
</evidence>
<dbReference type="EMBL" id="CP001940">
    <property type="protein sequence ID" value="ADH85178.1"/>
    <property type="molecule type" value="Genomic_DNA"/>
</dbReference>
<dbReference type="CDD" id="cd07958">
    <property type="entry name" value="Anticodon_Ia_Leu_BEm"/>
    <property type="match status" value="1"/>
</dbReference>
<dbReference type="Pfam" id="PF09334">
    <property type="entry name" value="tRNA-synt_1g"/>
    <property type="match status" value="1"/>
</dbReference>
<evidence type="ECO:0000259" key="14">
    <source>
        <dbReference type="Pfam" id="PF13603"/>
    </source>
</evidence>
<dbReference type="PANTHER" id="PTHR43740">
    <property type="entry name" value="LEUCYL-TRNA SYNTHETASE"/>
    <property type="match status" value="1"/>
</dbReference>
<evidence type="ECO:0000256" key="8">
    <source>
        <dbReference type="ARBA" id="ARBA00047469"/>
    </source>
</evidence>
<evidence type="ECO:0000256" key="7">
    <source>
        <dbReference type="ARBA" id="ARBA00023146"/>
    </source>
</evidence>
<dbReference type="NCBIfam" id="TIGR00396">
    <property type="entry name" value="leuS_bact"/>
    <property type="match status" value="1"/>
</dbReference>
<dbReference type="Proteomes" id="UP000001508">
    <property type="component" value="Chromosome"/>
</dbReference>
<dbReference type="GO" id="GO:0005524">
    <property type="term" value="F:ATP binding"/>
    <property type="evidence" value="ECO:0007669"/>
    <property type="project" value="UniProtKB-UniRule"/>
</dbReference>
<keyword evidence="16" id="KW-1185">Reference proteome</keyword>
<dbReference type="RefSeq" id="WP_013162709.1">
    <property type="nucleotide sequence ID" value="NC_014216.1"/>
</dbReference>
<dbReference type="InterPro" id="IPR002302">
    <property type="entry name" value="Leu-tRNA-ligase"/>
</dbReference>